<keyword evidence="1" id="KW-0805">Transcription regulation</keyword>
<proteinExistence type="predicted"/>
<dbReference type="PROSITE" id="PS50995">
    <property type="entry name" value="HTH_MARR_2"/>
    <property type="match status" value="1"/>
</dbReference>
<dbReference type="InterPro" id="IPR036388">
    <property type="entry name" value="WH-like_DNA-bd_sf"/>
</dbReference>
<dbReference type="RefSeq" id="WP_200758213.1">
    <property type="nucleotide sequence ID" value="NZ_AP023366.1"/>
</dbReference>
<evidence type="ECO:0000259" key="4">
    <source>
        <dbReference type="PROSITE" id="PS50995"/>
    </source>
</evidence>
<evidence type="ECO:0000256" key="2">
    <source>
        <dbReference type="ARBA" id="ARBA00023125"/>
    </source>
</evidence>
<organism evidence="5 6">
    <name type="scientific">Effusibacillus dendaii</name>
    <dbReference type="NCBI Taxonomy" id="2743772"/>
    <lineage>
        <taxon>Bacteria</taxon>
        <taxon>Bacillati</taxon>
        <taxon>Bacillota</taxon>
        <taxon>Bacilli</taxon>
        <taxon>Bacillales</taxon>
        <taxon>Alicyclobacillaceae</taxon>
        <taxon>Effusibacillus</taxon>
    </lineage>
</organism>
<dbReference type="InterPro" id="IPR036390">
    <property type="entry name" value="WH_DNA-bd_sf"/>
</dbReference>
<dbReference type="GO" id="GO:0003700">
    <property type="term" value="F:DNA-binding transcription factor activity"/>
    <property type="evidence" value="ECO:0007669"/>
    <property type="project" value="InterPro"/>
</dbReference>
<dbReference type="Gene3D" id="1.10.10.10">
    <property type="entry name" value="Winged helix-like DNA-binding domain superfamily/Winged helix DNA-binding domain"/>
    <property type="match status" value="1"/>
</dbReference>
<dbReference type="SUPFAM" id="SSF46785">
    <property type="entry name" value="Winged helix' DNA-binding domain"/>
    <property type="match status" value="1"/>
</dbReference>
<gene>
    <name evidence="5" type="ORF">skT53_27940</name>
</gene>
<evidence type="ECO:0000256" key="1">
    <source>
        <dbReference type="ARBA" id="ARBA00023015"/>
    </source>
</evidence>
<feature type="domain" description="HTH marR-type" evidence="4">
    <location>
        <begin position="3"/>
        <end position="134"/>
    </location>
</feature>
<dbReference type="KEGG" id="eff:skT53_27940"/>
<dbReference type="Pfam" id="PF01047">
    <property type="entry name" value="MarR"/>
    <property type="match status" value="1"/>
</dbReference>
<dbReference type="Proteomes" id="UP000593802">
    <property type="component" value="Chromosome"/>
</dbReference>
<dbReference type="InterPro" id="IPR000835">
    <property type="entry name" value="HTH_MarR-typ"/>
</dbReference>
<dbReference type="GO" id="GO:0003677">
    <property type="term" value="F:DNA binding"/>
    <property type="evidence" value="ECO:0007669"/>
    <property type="project" value="UniProtKB-KW"/>
</dbReference>
<evidence type="ECO:0000313" key="5">
    <source>
        <dbReference type="EMBL" id="BCJ87809.1"/>
    </source>
</evidence>
<dbReference type="PRINTS" id="PR00598">
    <property type="entry name" value="HTHMARR"/>
</dbReference>
<dbReference type="PANTHER" id="PTHR42756:SF1">
    <property type="entry name" value="TRANSCRIPTIONAL REPRESSOR OF EMRAB OPERON"/>
    <property type="match status" value="1"/>
</dbReference>
<sequence length="144" mass="16596">MSATEIRQLLRKINRQITHIANRELARFCITVPQILVLKEVLGGPKMIGQISEAVNLSNSTVSGIVDRLEKQGLVERRRDLDDRRAVWIFKTEKFEEIKNQIPVLRDDYFSTLLEGLSQTELDTVVRTLQLLSNHLEEKDGKQQ</sequence>
<name>A0A7I8DFT7_9BACL</name>
<dbReference type="SMART" id="SM00347">
    <property type="entry name" value="HTH_MARR"/>
    <property type="match status" value="1"/>
</dbReference>
<evidence type="ECO:0000256" key="3">
    <source>
        <dbReference type="ARBA" id="ARBA00023163"/>
    </source>
</evidence>
<protein>
    <recommendedName>
        <fullName evidence="4">HTH marR-type domain-containing protein</fullName>
    </recommendedName>
</protein>
<evidence type="ECO:0000313" key="6">
    <source>
        <dbReference type="Proteomes" id="UP000593802"/>
    </source>
</evidence>
<dbReference type="AlphaFoldDB" id="A0A7I8DFT7"/>
<keyword evidence="6" id="KW-1185">Reference proteome</keyword>
<keyword evidence="3" id="KW-0804">Transcription</keyword>
<reference evidence="5 6" key="1">
    <citation type="submission" date="2020-08" db="EMBL/GenBank/DDBJ databases">
        <title>Complete Genome Sequence of Effusibacillus dendaii Strain skT53, Isolated from Farmland soil.</title>
        <authorList>
            <person name="Konishi T."/>
            <person name="Kawasaki H."/>
        </authorList>
    </citation>
    <scope>NUCLEOTIDE SEQUENCE [LARGE SCALE GENOMIC DNA]</scope>
    <source>
        <strain evidence="6">skT53</strain>
    </source>
</reference>
<dbReference type="PANTHER" id="PTHR42756">
    <property type="entry name" value="TRANSCRIPTIONAL REGULATOR, MARR"/>
    <property type="match status" value="1"/>
</dbReference>
<dbReference type="EMBL" id="AP023366">
    <property type="protein sequence ID" value="BCJ87809.1"/>
    <property type="molecule type" value="Genomic_DNA"/>
</dbReference>
<accession>A0A7I8DFT7</accession>
<keyword evidence="2" id="KW-0238">DNA-binding</keyword>